<gene>
    <name evidence="3" type="ORF">C0J00_02190</name>
</gene>
<dbReference type="RefSeq" id="WP_104967360.1">
    <property type="nucleotide sequence ID" value="NZ_CP025536.1"/>
</dbReference>
<sequence>MSNLGIYSGKFNYGNTKDEYHGNLQVDKINNIITLTLTISTSDLNTVPLFPLESKINIIYGKLLTGETVMLYDCYVVSESNHKNFTQKSLNYTTQVIRASYLFETDIMLGKEGLLVVSAQVDFGNILEWADLCHYTWEGDSTTWNPVWIEKEPISVNILDNLGITFIPSRVSGMLDNYQEKFELNQKVYTKFQYAEPVEWEVFLEDIKKVEHLIGFGIQRKVRFEGIRCQLFNNDSRYECYNDEVTLGIGKIENTDNQHPYFFLYNLETIIEEDHFSKWIYYYGKLQPILDLYFLMLDNQYYLTSETVFLNMVQALETFHARFITDDVKEYIARSKSLVESLHDYEGWLSFLCDDRQQRERSIYLKSRLADLMFADGQYLELDPKYIQKIVDTRNYYTHYNLKKLGKSFTKSELPIVNYRLKILLEFHILKLVGFDEINLKKKYFESIRKLRK</sequence>
<keyword evidence="4" id="KW-1185">Reference proteome</keyword>
<evidence type="ECO:0000259" key="1">
    <source>
        <dbReference type="Pfam" id="PF18739"/>
    </source>
</evidence>
<evidence type="ECO:0000259" key="2">
    <source>
        <dbReference type="Pfam" id="PF18862"/>
    </source>
</evidence>
<dbReference type="EMBL" id="CP025536">
    <property type="protein sequence ID" value="AUW96019.1"/>
    <property type="molecule type" value="Genomic_DNA"/>
</dbReference>
<reference evidence="3 4" key="2">
    <citation type="submission" date="2018-02" db="EMBL/GenBank/DDBJ databases">
        <title>Whole genome sequencing analysis of Streptococcus pluranimalium isolated from cattle infected mastitis in China.</title>
        <authorList>
            <person name="Zhang J.-R."/>
            <person name="Hu G.-Z."/>
        </authorList>
    </citation>
    <scope>NUCLEOTIDE SEQUENCE [LARGE SCALE GENOMIC DNA]</scope>
    <source>
        <strain evidence="3 4">TH11417</strain>
    </source>
</reference>
<protein>
    <submittedName>
        <fullName evidence="3">Uncharacterized protein</fullName>
    </submittedName>
</protein>
<name>A0A2L0D324_9STRE</name>
<dbReference type="GeneID" id="98392721"/>
<feature type="domain" description="ApeA N-terminal" evidence="2">
    <location>
        <begin position="7"/>
        <end position="279"/>
    </location>
</feature>
<evidence type="ECO:0000313" key="3">
    <source>
        <dbReference type="EMBL" id="AUW96019.1"/>
    </source>
</evidence>
<dbReference type="OrthoDB" id="2208382at2"/>
<evidence type="ECO:0000313" key="4">
    <source>
        <dbReference type="Proteomes" id="UP000238956"/>
    </source>
</evidence>
<dbReference type="KEGG" id="splr:C0J00_02190"/>
<dbReference type="InterPro" id="IPR041223">
    <property type="entry name" value="ApeA_NTD"/>
</dbReference>
<feature type="domain" description="Apea-like HEPN" evidence="1">
    <location>
        <begin position="310"/>
        <end position="437"/>
    </location>
</feature>
<dbReference type="InterPro" id="IPR041229">
    <property type="entry name" value="HEPN_Apea"/>
</dbReference>
<reference evidence="3 4" key="1">
    <citation type="submission" date="2017-12" db="EMBL/GenBank/DDBJ databases">
        <authorList>
            <person name="Hurst M.R.H."/>
        </authorList>
    </citation>
    <scope>NUCLEOTIDE SEQUENCE [LARGE SCALE GENOMIC DNA]</scope>
    <source>
        <strain evidence="3 4">TH11417</strain>
    </source>
</reference>
<organism evidence="3 4">
    <name type="scientific">Streptococcus pluranimalium</name>
    <dbReference type="NCBI Taxonomy" id="82348"/>
    <lineage>
        <taxon>Bacteria</taxon>
        <taxon>Bacillati</taxon>
        <taxon>Bacillota</taxon>
        <taxon>Bacilli</taxon>
        <taxon>Lactobacillales</taxon>
        <taxon>Streptococcaceae</taxon>
        <taxon>Streptococcus</taxon>
    </lineage>
</organism>
<dbReference type="AlphaFoldDB" id="A0A2L0D324"/>
<dbReference type="Pfam" id="PF18862">
    <property type="entry name" value="ApeA_NTD1"/>
    <property type="match status" value="1"/>
</dbReference>
<dbReference type="Pfam" id="PF18739">
    <property type="entry name" value="HEPN_Apea"/>
    <property type="match status" value="1"/>
</dbReference>
<proteinExistence type="predicted"/>
<accession>A0A2L0D324</accession>
<dbReference type="Proteomes" id="UP000238956">
    <property type="component" value="Chromosome"/>
</dbReference>